<comment type="similarity">
    <text evidence="2 8">Belongs to the DMRL synthase family.</text>
</comment>
<organism evidence="9 10">
    <name type="scientific">Orenia metallireducens</name>
    <dbReference type="NCBI Taxonomy" id="1413210"/>
    <lineage>
        <taxon>Bacteria</taxon>
        <taxon>Bacillati</taxon>
        <taxon>Bacillota</taxon>
        <taxon>Clostridia</taxon>
        <taxon>Halanaerobiales</taxon>
        <taxon>Halobacteroidaceae</taxon>
        <taxon>Orenia</taxon>
    </lineage>
</organism>
<dbReference type="FunFam" id="3.40.50.960:FF:000001">
    <property type="entry name" value="6,7-dimethyl-8-ribityllumazine synthase"/>
    <property type="match status" value="1"/>
</dbReference>
<dbReference type="EC" id="2.5.1.78" evidence="3 8"/>
<dbReference type="EMBL" id="LWDV01000006">
    <property type="protein sequence ID" value="OCL27923.1"/>
    <property type="molecule type" value="Genomic_DNA"/>
</dbReference>
<sequence>MNNFAKSYEGKLVGTGLKFGIIVGRFNEFISSRLLSGALDALQRHGVKEEDIEVAWVPGAFEVPLVAKRMANTNKYDAIICLGAVIRGATPHFDYVCAEASKGIAKVSLDSGLPVMFGIITTDTIEQAIERAGTKAGNKGWEAAVGALEMANLMNQF</sequence>
<dbReference type="SUPFAM" id="SSF52121">
    <property type="entry name" value="Lumazine synthase"/>
    <property type="match status" value="1"/>
</dbReference>
<feature type="binding site" evidence="8">
    <location>
        <begin position="89"/>
        <end position="90"/>
    </location>
    <ligand>
        <name>(2S)-2-hydroxy-3-oxobutyl phosphate</name>
        <dbReference type="ChEBI" id="CHEBI:58830"/>
    </ligand>
</feature>
<evidence type="ECO:0000256" key="6">
    <source>
        <dbReference type="ARBA" id="ARBA00048785"/>
    </source>
</evidence>
<dbReference type="RefSeq" id="WP_068714853.1">
    <property type="nucleotide sequence ID" value="NZ_LWDV01000006.1"/>
</dbReference>
<evidence type="ECO:0000313" key="10">
    <source>
        <dbReference type="Proteomes" id="UP000093514"/>
    </source>
</evidence>
<keyword evidence="5 8" id="KW-0808">Transferase</keyword>
<dbReference type="Gene3D" id="3.40.50.960">
    <property type="entry name" value="Lumazine/riboflavin synthase"/>
    <property type="match status" value="1"/>
</dbReference>
<proteinExistence type="inferred from homology"/>
<evidence type="ECO:0000313" key="9">
    <source>
        <dbReference type="EMBL" id="OCL27923.1"/>
    </source>
</evidence>
<evidence type="ECO:0000256" key="2">
    <source>
        <dbReference type="ARBA" id="ARBA00007424"/>
    </source>
</evidence>
<dbReference type="HAMAP" id="MF_00178">
    <property type="entry name" value="Lumazine_synth"/>
    <property type="match status" value="1"/>
</dbReference>
<dbReference type="UniPathway" id="UPA00275">
    <property type="reaction ID" value="UER00404"/>
</dbReference>
<dbReference type="Pfam" id="PF00885">
    <property type="entry name" value="DMRL_synthase"/>
    <property type="match status" value="1"/>
</dbReference>
<dbReference type="CDD" id="cd09209">
    <property type="entry name" value="Lumazine_synthase-I"/>
    <property type="match status" value="1"/>
</dbReference>
<evidence type="ECO:0000256" key="5">
    <source>
        <dbReference type="ARBA" id="ARBA00022679"/>
    </source>
</evidence>
<comment type="catalytic activity">
    <reaction evidence="6 8">
        <text>(2S)-2-hydroxy-3-oxobutyl phosphate + 5-amino-6-(D-ribitylamino)uracil = 6,7-dimethyl-8-(1-D-ribityl)lumazine + phosphate + 2 H2O + H(+)</text>
        <dbReference type="Rhea" id="RHEA:26152"/>
        <dbReference type="ChEBI" id="CHEBI:15377"/>
        <dbReference type="ChEBI" id="CHEBI:15378"/>
        <dbReference type="ChEBI" id="CHEBI:15934"/>
        <dbReference type="ChEBI" id="CHEBI:43474"/>
        <dbReference type="ChEBI" id="CHEBI:58201"/>
        <dbReference type="ChEBI" id="CHEBI:58830"/>
        <dbReference type="EC" id="2.5.1.78"/>
    </reaction>
</comment>
<evidence type="ECO:0000256" key="8">
    <source>
        <dbReference type="HAMAP-Rule" id="MF_00178"/>
    </source>
</evidence>
<dbReference type="OrthoDB" id="9809709at2"/>
<reference evidence="9 10" key="2">
    <citation type="submission" date="2016-08" db="EMBL/GenBank/DDBJ databases">
        <title>Orenia metallireducens sp. nov. strain Z6, a Novel Metal-reducing Firmicute from the Deep Subsurface.</title>
        <authorList>
            <person name="Maxim B.I."/>
            <person name="Kenneth K."/>
            <person name="Flynn T.M."/>
            <person name="Oloughlin E.J."/>
            <person name="Locke R.A."/>
            <person name="Weber J.R."/>
            <person name="Egan S.M."/>
            <person name="Mackie R.I."/>
            <person name="Cann I.K."/>
        </authorList>
    </citation>
    <scope>NUCLEOTIDE SEQUENCE [LARGE SCALE GENOMIC DNA]</scope>
    <source>
        <strain evidence="9 10">Z6</strain>
    </source>
</reference>
<dbReference type="NCBIfam" id="NF000812">
    <property type="entry name" value="PRK00061.1-4"/>
    <property type="match status" value="1"/>
</dbReference>
<evidence type="ECO:0000256" key="4">
    <source>
        <dbReference type="ARBA" id="ARBA00022619"/>
    </source>
</evidence>
<feature type="binding site" evidence="8">
    <location>
        <position position="131"/>
    </location>
    <ligand>
        <name>(2S)-2-hydroxy-3-oxobutyl phosphate</name>
        <dbReference type="ChEBI" id="CHEBI:58830"/>
    </ligand>
</feature>
<reference evidence="10" key="1">
    <citation type="submission" date="2016-07" db="EMBL/GenBank/DDBJ databases">
        <authorList>
            <person name="Florea S."/>
            <person name="Webb J.S."/>
            <person name="Jaromczyk J."/>
            <person name="Schardl C.L."/>
        </authorList>
    </citation>
    <scope>NUCLEOTIDE SEQUENCE [LARGE SCALE GENOMIC DNA]</scope>
    <source>
        <strain evidence="10">Z6</strain>
    </source>
</reference>
<feature type="binding site" evidence="8">
    <location>
        <begin position="84"/>
        <end position="86"/>
    </location>
    <ligand>
        <name>5-amino-6-(D-ribitylamino)uracil</name>
        <dbReference type="ChEBI" id="CHEBI:15934"/>
    </ligand>
</feature>
<comment type="pathway">
    <text evidence="1 8">Cofactor biosynthesis; riboflavin biosynthesis; riboflavin from 2-hydroxy-3-oxobutyl phosphate and 5-amino-6-(D-ribitylamino)uracil: step 1/2.</text>
</comment>
<dbReference type="PANTHER" id="PTHR21058">
    <property type="entry name" value="6,7-DIMETHYL-8-RIBITYLLUMAZINE SYNTHASE DMRL SYNTHASE LUMAZINE SYNTHASE"/>
    <property type="match status" value="1"/>
</dbReference>
<feature type="binding site" evidence="8">
    <location>
        <position position="26"/>
    </location>
    <ligand>
        <name>5-amino-6-(D-ribitylamino)uracil</name>
        <dbReference type="ChEBI" id="CHEBI:15934"/>
    </ligand>
</feature>
<dbReference type="GO" id="GO:0009231">
    <property type="term" value="P:riboflavin biosynthetic process"/>
    <property type="evidence" value="ECO:0007669"/>
    <property type="project" value="UniProtKB-UniRule"/>
</dbReference>
<dbReference type="GO" id="GO:0000906">
    <property type="term" value="F:6,7-dimethyl-8-ribityllumazine synthase activity"/>
    <property type="evidence" value="ECO:0007669"/>
    <property type="project" value="UniProtKB-UniRule"/>
</dbReference>
<dbReference type="InterPro" id="IPR034964">
    <property type="entry name" value="LS"/>
</dbReference>
<dbReference type="AlphaFoldDB" id="A0A1C0AC01"/>
<feature type="active site" description="Proton donor" evidence="8">
    <location>
        <position position="92"/>
    </location>
</feature>
<evidence type="ECO:0000256" key="1">
    <source>
        <dbReference type="ARBA" id="ARBA00004917"/>
    </source>
</evidence>
<dbReference type="InterPro" id="IPR036467">
    <property type="entry name" value="LS/RS_sf"/>
</dbReference>
<gene>
    <name evidence="8" type="primary">ribH</name>
    <name evidence="9" type="ORF">U472_01605</name>
</gene>
<accession>A0A1C0AC01</accession>
<name>A0A1C0AC01_9FIRM</name>
<dbReference type="GO" id="GO:0005829">
    <property type="term" value="C:cytosol"/>
    <property type="evidence" value="ECO:0007669"/>
    <property type="project" value="TreeGrafter"/>
</dbReference>
<keyword evidence="4 8" id="KW-0686">Riboflavin biosynthesis</keyword>
<feature type="binding site" evidence="8">
    <location>
        <position position="117"/>
    </location>
    <ligand>
        <name>5-amino-6-(D-ribitylamino)uracil</name>
        <dbReference type="ChEBI" id="CHEBI:15934"/>
    </ligand>
</feature>
<comment type="caution">
    <text evidence="9">The sequence shown here is derived from an EMBL/GenBank/DDBJ whole genome shotgun (WGS) entry which is preliminary data.</text>
</comment>
<dbReference type="GO" id="GO:0009349">
    <property type="term" value="C:riboflavin synthase complex"/>
    <property type="evidence" value="ECO:0007669"/>
    <property type="project" value="UniProtKB-UniRule"/>
</dbReference>
<dbReference type="PANTHER" id="PTHR21058:SF0">
    <property type="entry name" value="6,7-DIMETHYL-8-RIBITYLLUMAZINE SYNTHASE"/>
    <property type="match status" value="1"/>
</dbReference>
<dbReference type="NCBIfam" id="TIGR00114">
    <property type="entry name" value="lumazine-synth"/>
    <property type="match status" value="1"/>
</dbReference>
<dbReference type="InterPro" id="IPR002180">
    <property type="entry name" value="LS/RS"/>
</dbReference>
<keyword evidence="10" id="KW-1185">Reference proteome</keyword>
<dbReference type="Proteomes" id="UP000093514">
    <property type="component" value="Unassembled WGS sequence"/>
</dbReference>
<comment type="function">
    <text evidence="8">Catalyzes the formation of 6,7-dimethyl-8-ribityllumazine by condensation of 5-amino-6-(D-ribitylamino)uracil with 3,4-dihydroxy-2-butanone 4-phosphate. This is the penultimate step in the biosynthesis of riboflavin.</text>
</comment>
<evidence type="ECO:0000256" key="3">
    <source>
        <dbReference type="ARBA" id="ARBA00012664"/>
    </source>
</evidence>
<evidence type="ECO:0000256" key="7">
    <source>
        <dbReference type="ARBA" id="ARBA00072606"/>
    </source>
</evidence>
<feature type="binding site" evidence="8">
    <location>
        <begin position="60"/>
        <end position="62"/>
    </location>
    <ligand>
        <name>5-amino-6-(D-ribitylamino)uracil</name>
        <dbReference type="ChEBI" id="CHEBI:15934"/>
    </ligand>
</feature>
<protein>
    <recommendedName>
        <fullName evidence="7 8">6,7-dimethyl-8-ribityllumazine synthase</fullName>
        <shortName evidence="8">DMRL synthase</shortName>
        <shortName evidence="8">LS</shortName>
        <shortName evidence="8">Lumazine synthase</shortName>
        <ecNumber evidence="3 8">2.5.1.78</ecNumber>
    </recommendedName>
</protein>